<dbReference type="EMBL" id="CP042913">
    <property type="protein sequence ID" value="QEG35841.1"/>
    <property type="molecule type" value="Genomic_DNA"/>
</dbReference>
<dbReference type="Proteomes" id="UP000323917">
    <property type="component" value="Chromosome"/>
</dbReference>
<proteinExistence type="predicted"/>
<name>A0A5B9QNZ9_9BACT</name>
<organism evidence="2 3">
    <name type="scientific">Bythopirellula goksoeyrii</name>
    <dbReference type="NCBI Taxonomy" id="1400387"/>
    <lineage>
        <taxon>Bacteria</taxon>
        <taxon>Pseudomonadati</taxon>
        <taxon>Planctomycetota</taxon>
        <taxon>Planctomycetia</taxon>
        <taxon>Pirellulales</taxon>
        <taxon>Lacipirellulaceae</taxon>
        <taxon>Bythopirellula</taxon>
    </lineage>
</organism>
<feature type="region of interest" description="Disordered" evidence="1">
    <location>
        <begin position="1"/>
        <end position="27"/>
    </location>
</feature>
<evidence type="ECO:0000256" key="1">
    <source>
        <dbReference type="SAM" id="MobiDB-lite"/>
    </source>
</evidence>
<accession>A0A5B9QNZ9</accession>
<dbReference type="KEGG" id="bgok:Pr1d_31470"/>
<protein>
    <submittedName>
        <fullName evidence="2">Uncharacterized protein</fullName>
    </submittedName>
</protein>
<dbReference type="RefSeq" id="WP_148074294.1">
    <property type="nucleotide sequence ID" value="NZ_CP042913.1"/>
</dbReference>
<gene>
    <name evidence="2" type="ORF">Pr1d_31470</name>
</gene>
<sequence>MFATSSNYPKHKSPVFGTPKTTNNNDQQFPTGILQIPGFPEYEAAWWEAPQGSGNEGAIFASVSKVSQDRTGKKKTLRTFPLHNGGLFANILGCCTLLDHFSNDPSINEAERRLFGNVSLAVTEALVKHIGPRTLRHGSTKSHANGDASSLQSSMASLFGGLED</sequence>
<keyword evidence="3" id="KW-1185">Reference proteome</keyword>
<dbReference type="AlphaFoldDB" id="A0A5B9QNZ9"/>
<evidence type="ECO:0000313" key="3">
    <source>
        <dbReference type="Proteomes" id="UP000323917"/>
    </source>
</evidence>
<reference evidence="2 3" key="1">
    <citation type="submission" date="2019-08" db="EMBL/GenBank/DDBJ databases">
        <title>Deep-cultivation of Planctomycetes and their phenomic and genomic characterization uncovers novel biology.</title>
        <authorList>
            <person name="Wiegand S."/>
            <person name="Jogler M."/>
            <person name="Boedeker C."/>
            <person name="Pinto D."/>
            <person name="Vollmers J."/>
            <person name="Rivas-Marin E."/>
            <person name="Kohn T."/>
            <person name="Peeters S.H."/>
            <person name="Heuer A."/>
            <person name="Rast P."/>
            <person name="Oberbeckmann S."/>
            <person name="Bunk B."/>
            <person name="Jeske O."/>
            <person name="Meyerdierks A."/>
            <person name="Storesund J.E."/>
            <person name="Kallscheuer N."/>
            <person name="Luecker S."/>
            <person name="Lage O.M."/>
            <person name="Pohl T."/>
            <person name="Merkel B.J."/>
            <person name="Hornburger P."/>
            <person name="Mueller R.-W."/>
            <person name="Bruemmer F."/>
            <person name="Labrenz M."/>
            <person name="Spormann A.M."/>
            <person name="Op den Camp H."/>
            <person name="Overmann J."/>
            <person name="Amann R."/>
            <person name="Jetten M.S.M."/>
            <person name="Mascher T."/>
            <person name="Medema M.H."/>
            <person name="Devos D.P."/>
            <person name="Kaster A.-K."/>
            <person name="Ovreas L."/>
            <person name="Rohde M."/>
            <person name="Galperin M.Y."/>
            <person name="Jogler C."/>
        </authorList>
    </citation>
    <scope>NUCLEOTIDE SEQUENCE [LARGE SCALE GENOMIC DNA]</scope>
    <source>
        <strain evidence="2 3">Pr1d</strain>
    </source>
</reference>
<evidence type="ECO:0000313" key="2">
    <source>
        <dbReference type="EMBL" id="QEG35841.1"/>
    </source>
</evidence>